<dbReference type="Pfam" id="PF09414">
    <property type="entry name" value="RNA_ligase"/>
    <property type="match status" value="1"/>
</dbReference>
<proteinExistence type="predicted"/>
<sequence>MKTKRKKFPRIPHLSWSFGRLEDDIALNSIEQLQCLDDIVVTEKLDGENTTLYHDYLHARSLDSKSHPSRDWIKHFHAGLKHDIPQDVRICGENLYAKHSIFYDALTTYFYVFAIFQEDVCLSWDDTVEWCQLLGLETVPVLYRGKWDEAAIKACWTGKSVFGKEQEGYVVRNANHFKFEDFQQNIAKYVRADHVTTNRHWMHEIITPNQLAA</sequence>
<dbReference type="PANTHER" id="PTHR43883:SF1">
    <property type="entry name" value="GLUCONOKINASE"/>
    <property type="match status" value="1"/>
</dbReference>
<organism evidence="2">
    <name type="scientific">Vecturithrix granuli</name>
    <dbReference type="NCBI Taxonomy" id="1499967"/>
    <lineage>
        <taxon>Bacteria</taxon>
        <taxon>Candidatus Moduliflexota</taxon>
        <taxon>Candidatus Vecturitrichia</taxon>
        <taxon>Candidatus Vecturitrichales</taxon>
        <taxon>Candidatus Vecturitrichaceae</taxon>
        <taxon>Candidatus Vecturithrix</taxon>
    </lineage>
</organism>
<dbReference type="Proteomes" id="UP000030661">
    <property type="component" value="Unassembled WGS sequence"/>
</dbReference>
<accession>A0A081C3S0</accession>
<dbReference type="AlphaFoldDB" id="A0A081C3S0"/>
<evidence type="ECO:0000313" key="3">
    <source>
        <dbReference type="Proteomes" id="UP000030661"/>
    </source>
</evidence>
<dbReference type="HOGENOM" id="CLU_080123_0_0_0"/>
<protein>
    <recommendedName>
        <fullName evidence="1">RNA ligase domain-containing protein</fullName>
    </recommendedName>
</protein>
<evidence type="ECO:0000259" key="1">
    <source>
        <dbReference type="Pfam" id="PF09414"/>
    </source>
</evidence>
<dbReference type="InterPro" id="IPR021122">
    <property type="entry name" value="RNA_ligase_dom_REL/Rnl2"/>
</dbReference>
<keyword evidence="3" id="KW-1185">Reference proteome</keyword>
<name>A0A081C3S0_VECG1</name>
<dbReference type="eggNOG" id="COG1423">
    <property type="taxonomic scope" value="Bacteria"/>
</dbReference>
<dbReference type="PANTHER" id="PTHR43883">
    <property type="entry name" value="SLR0207 PROTEIN"/>
    <property type="match status" value="1"/>
</dbReference>
<reference evidence="2" key="1">
    <citation type="journal article" date="2015" name="PeerJ">
        <title>First genomic representation of candidate bacterial phylum KSB3 points to enhanced environmental sensing as a trigger of wastewater bulking.</title>
        <authorList>
            <person name="Sekiguchi Y."/>
            <person name="Ohashi A."/>
            <person name="Parks D.H."/>
            <person name="Yamauchi T."/>
            <person name="Tyson G.W."/>
            <person name="Hugenholtz P."/>
        </authorList>
    </citation>
    <scope>NUCLEOTIDE SEQUENCE [LARGE SCALE GENOMIC DNA]</scope>
</reference>
<evidence type="ECO:0000313" key="2">
    <source>
        <dbReference type="EMBL" id="GAK59225.1"/>
    </source>
</evidence>
<gene>
    <name evidence="2" type="ORF">U27_06202</name>
</gene>
<dbReference type="InterPro" id="IPR052732">
    <property type="entry name" value="Cell-binding_unc_protein"/>
</dbReference>
<dbReference type="STRING" id="1499967.U27_06202"/>
<feature type="domain" description="RNA ligase" evidence="1">
    <location>
        <begin position="38"/>
        <end position="190"/>
    </location>
</feature>
<dbReference type="SUPFAM" id="SSF56091">
    <property type="entry name" value="DNA ligase/mRNA capping enzyme, catalytic domain"/>
    <property type="match status" value="1"/>
</dbReference>
<dbReference type="EMBL" id="DF820469">
    <property type="protein sequence ID" value="GAK59225.1"/>
    <property type="molecule type" value="Genomic_DNA"/>
</dbReference>
<dbReference type="Gene3D" id="3.30.470.30">
    <property type="entry name" value="DNA ligase/mRNA capping enzyme"/>
    <property type="match status" value="1"/>
</dbReference>